<dbReference type="Proteomes" id="UP001177670">
    <property type="component" value="Unassembled WGS sequence"/>
</dbReference>
<feature type="region of interest" description="Disordered" evidence="1">
    <location>
        <begin position="41"/>
        <end position="63"/>
    </location>
</feature>
<proteinExistence type="predicted"/>
<gene>
    <name evidence="2" type="ORF">K0M31_012132</name>
</gene>
<accession>A0AA40KVG4</accession>
<sequence length="108" mass="12968">MIIPCLSCISSPTSFCETYCWEVYRKNSEGDWLLLFSKWHEQQSRTKRSKVEDPEGGKTDEREERMIVDARGLRHGRRESAKRRGEEGTVGWWHIMQPHRARFEWLRQ</sequence>
<evidence type="ECO:0000313" key="2">
    <source>
        <dbReference type="EMBL" id="KAK1134362.1"/>
    </source>
</evidence>
<comment type="caution">
    <text evidence="2">The sequence shown here is derived from an EMBL/GenBank/DDBJ whole genome shotgun (WGS) entry which is preliminary data.</text>
</comment>
<evidence type="ECO:0000256" key="1">
    <source>
        <dbReference type="SAM" id="MobiDB-lite"/>
    </source>
</evidence>
<dbReference type="AlphaFoldDB" id="A0AA40KVG4"/>
<protein>
    <submittedName>
        <fullName evidence="2">Uncharacterized protein</fullName>
    </submittedName>
</protein>
<name>A0AA40KVG4_9HYME</name>
<organism evidence="2 3">
    <name type="scientific">Melipona bicolor</name>
    <dbReference type="NCBI Taxonomy" id="60889"/>
    <lineage>
        <taxon>Eukaryota</taxon>
        <taxon>Metazoa</taxon>
        <taxon>Ecdysozoa</taxon>
        <taxon>Arthropoda</taxon>
        <taxon>Hexapoda</taxon>
        <taxon>Insecta</taxon>
        <taxon>Pterygota</taxon>
        <taxon>Neoptera</taxon>
        <taxon>Endopterygota</taxon>
        <taxon>Hymenoptera</taxon>
        <taxon>Apocrita</taxon>
        <taxon>Aculeata</taxon>
        <taxon>Apoidea</taxon>
        <taxon>Anthophila</taxon>
        <taxon>Apidae</taxon>
        <taxon>Melipona</taxon>
    </lineage>
</organism>
<keyword evidence="3" id="KW-1185">Reference proteome</keyword>
<reference evidence="2" key="1">
    <citation type="submission" date="2021-10" db="EMBL/GenBank/DDBJ databases">
        <title>Melipona bicolor Genome sequencing and assembly.</title>
        <authorList>
            <person name="Araujo N.S."/>
            <person name="Arias M.C."/>
        </authorList>
    </citation>
    <scope>NUCLEOTIDE SEQUENCE</scope>
    <source>
        <strain evidence="2">USP_2M_L1-L4_2017</strain>
        <tissue evidence="2">Whole body</tissue>
    </source>
</reference>
<dbReference type="EMBL" id="JAHYIQ010000003">
    <property type="protein sequence ID" value="KAK1134362.1"/>
    <property type="molecule type" value="Genomic_DNA"/>
</dbReference>
<evidence type="ECO:0000313" key="3">
    <source>
        <dbReference type="Proteomes" id="UP001177670"/>
    </source>
</evidence>